<dbReference type="NCBIfam" id="TIGR00682">
    <property type="entry name" value="lpxK"/>
    <property type="match status" value="1"/>
</dbReference>
<evidence type="ECO:0000256" key="8">
    <source>
        <dbReference type="ARBA" id="ARBA00022741"/>
    </source>
</evidence>
<gene>
    <name evidence="13" type="primary">lpxK</name>
    <name evidence="14" type="ORF">GGR16_000238</name>
</gene>
<name>A0A840BU84_9HYPH</name>
<dbReference type="HAMAP" id="MF_00409">
    <property type="entry name" value="LpxK"/>
    <property type="match status" value="1"/>
</dbReference>
<dbReference type="EC" id="2.7.1.130" evidence="3 13"/>
<comment type="function">
    <text evidence="1 13">Transfers the gamma-phosphate of ATP to the 4'-position of a tetraacyldisaccharide 1-phosphate intermediate (termed DS-1-P) to form tetraacyldisaccharide 1,4'-bis-phosphate (lipid IVA).</text>
</comment>
<reference evidence="14 15" key="1">
    <citation type="submission" date="2020-08" db="EMBL/GenBank/DDBJ databases">
        <title>Genomic Encyclopedia of Type Strains, Phase IV (KMG-IV): sequencing the most valuable type-strain genomes for metagenomic binning, comparative biology and taxonomic classification.</title>
        <authorList>
            <person name="Goeker M."/>
        </authorList>
    </citation>
    <scope>NUCLEOTIDE SEQUENCE [LARGE SCALE GENOMIC DNA]</scope>
    <source>
        <strain evidence="14 15">DSM 103737</strain>
    </source>
</reference>
<evidence type="ECO:0000256" key="6">
    <source>
        <dbReference type="ARBA" id="ARBA00022556"/>
    </source>
</evidence>
<evidence type="ECO:0000256" key="9">
    <source>
        <dbReference type="ARBA" id="ARBA00022777"/>
    </source>
</evidence>
<comment type="similarity">
    <text evidence="13">Belongs to the LpxK family.</text>
</comment>
<dbReference type="InterPro" id="IPR003758">
    <property type="entry name" value="LpxK"/>
</dbReference>
<proteinExistence type="inferred from homology"/>
<dbReference type="EMBL" id="JACIEN010000001">
    <property type="protein sequence ID" value="MBB4015232.1"/>
    <property type="molecule type" value="Genomic_DNA"/>
</dbReference>
<dbReference type="PANTHER" id="PTHR42724:SF1">
    <property type="entry name" value="TETRAACYLDISACCHARIDE 4'-KINASE, MITOCHONDRIAL-RELATED"/>
    <property type="match status" value="1"/>
</dbReference>
<feature type="binding site" evidence="13">
    <location>
        <begin position="52"/>
        <end position="59"/>
    </location>
    <ligand>
        <name>ATP</name>
        <dbReference type="ChEBI" id="CHEBI:30616"/>
    </ligand>
</feature>
<dbReference type="Proteomes" id="UP000577362">
    <property type="component" value="Unassembled WGS sequence"/>
</dbReference>
<keyword evidence="6 13" id="KW-0441">Lipid A biosynthesis</keyword>
<evidence type="ECO:0000313" key="15">
    <source>
        <dbReference type="Proteomes" id="UP000577362"/>
    </source>
</evidence>
<dbReference type="PANTHER" id="PTHR42724">
    <property type="entry name" value="TETRAACYLDISACCHARIDE 4'-KINASE"/>
    <property type="match status" value="1"/>
</dbReference>
<dbReference type="GO" id="GO:0009029">
    <property type="term" value="F:lipid-A 4'-kinase activity"/>
    <property type="evidence" value="ECO:0007669"/>
    <property type="project" value="UniProtKB-UniRule"/>
</dbReference>
<evidence type="ECO:0000256" key="3">
    <source>
        <dbReference type="ARBA" id="ARBA00012071"/>
    </source>
</evidence>
<dbReference type="GO" id="GO:0009244">
    <property type="term" value="P:lipopolysaccharide core region biosynthetic process"/>
    <property type="evidence" value="ECO:0007669"/>
    <property type="project" value="TreeGrafter"/>
</dbReference>
<dbReference type="SUPFAM" id="SSF52540">
    <property type="entry name" value="P-loop containing nucleoside triphosphate hydrolases"/>
    <property type="match status" value="1"/>
</dbReference>
<accession>A0A840BU84</accession>
<evidence type="ECO:0000256" key="2">
    <source>
        <dbReference type="ARBA" id="ARBA00004870"/>
    </source>
</evidence>
<evidence type="ECO:0000256" key="7">
    <source>
        <dbReference type="ARBA" id="ARBA00022679"/>
    </source>
</evidence>
<evidence type="ECO:0000256" key="12">
    <source>
        <dbReference type="ARBA" id="ARBA00029757"/>
    </source>
</evidence>
<keyword evidence="9 13" id="KW-0418">Kinase</keyword>
<dbReference type="UniPathway" id="UPA00359">
    <property type="reaction ID" value="UER00482"/>
</dbReference>
<evidence type="ECO:0000256" key="5">
    <source>
        <dbReference type="ARBA" id="ARBA00022516"/>
    </source>
</evidence>
<keyword evidence="7 13" id="KW-0808">Transferase</keyword>
<evidence type="ECO:0000256" key="10">
    <source>
        <dbReference type="ARBA" id="ARBA00022840"/>
    </source>
</evidence>
<evidence type="ECO:0000256" key="4">
    <source>
        <dbReference type="ARBA" id="ARBA00016436"/>
    </source>
</evidence>
<protein>
    <recommendedName>
        <fullName evidence="4 13">Tetraacyldisaccharide 4'-kinase</fullName>
        <ecNumber evidence="3 13">2.7.1.130</ecNumber>
    </recommendedName>
    <alternativeName>
        <fullName evidence="12 13">Lipid A 4'-kinase</fullName>
    </alternativeName>
</protein>
<dbReference type="GO" id="GO:0005886">
    <property type="term" value="C:plasma membrane"/>
    <property type="evidence" value="ECO:0007669"/>
    <property type="project" value="TreeGrafter"/>
</dbReference>
<organism evidence="14 15">
    <name type="scientific">Chelatococcus caeni</name>
    <dbReference type="NCBI Taxonomy" id="1348468"/>
    <lineage>
        <taxon>Bacteria</taxon>
        <taxon>Pseudomonadati</taxon>
        <taxon>Pseudomonadota</taxon>
        <taxon>Alphaproteobacteria</taxon>
        <taxon>Hyphomicrobiales</taxon>
        <taxon>Chelatococcaceae</taxon>
        <taxon>Chelatococcus</taxon>
    </lineage>
</organism>
<keyword evidence="5 13" id="KW-0444">Lipid biosynthesis</keyword>
<keyword evidence="11 13" id="KW-0443">Lipid metabolism</keyword>
<sequence length="340" mass="35290">MKAPAFWWQARPSFAAWVLSPVGTLYGAVTVRRMAQEGEPAPLPVICIGNFTAGGAGKTPSALAIAQILAGLGEHPAFLTRGYGGSLTGPVAVTPTHTAAEVGDEPLLLARHFVTIVASDRPAGAQEADRRGATVVVMDDGLQNPSLAKDLTFAVVDAAFGLGNGLCVPAGPMRAPLDRQLAHAHAVILIGAGERGVRIARAAAARGRPVLHAHMVPDPAVAASLAGRRVLAFAGIGMPEKFFATLRGLGADVAVERAFADHQPFDVATVEALVGEAEAEGLMPITTEKDAVRLMGLAGRTEVLSRIGTLPVTLQFEAPDEVAQLLQAAISHWRAQQDGT</sequence>
<keyword evidence="15" id="KW-1185">Reference proteome</keyword>
<dbReference type="Pfam" id="PF02606">
    <property type="entry name" value="LpxK"/>
    <property type="match status" value="1"/>
</dbReference>
<comment type="pathway">
    <text evidence="2 13">Glycolipid biosynthesis; lipid IV(A) biosynthesis; lipid IV(A) from (3R)-3-hydroxytetradecanoyl-[acyl-carrier-protein] and UDP-N-acetyl-alpha-D-glucosamine: step 6/6.</text>
</comment>
<dbReference type="GO" id="GO:0005524">
    <property type="term" value="F:ATP binding"/>
    <property type="evidence" value="ECO:0007669"/>
    <property type="project" value="UniProtKB-UniRule"/>
</dbReference>
<dbReference type="RefSeq" id="WP_183315482.1">
    <property type="nucleotide sequence ID" value="NZ_JACIEN010000001.1"/>
</dbReference>
<dbReference type="InterPro" id="IPR027417">
    <property type="entry name" value="P-loop_NTPase"/>
</dbReference>
<keyword evidence="10 13" id="KW-0067">ATP-binding</keyword>
<dbReference type="GO" id="GO:0009245">
    <property type="term" value="P:lipid A biosynthetic process"/>
    <property type="evidence" value="ECO:0007669"/>
    <property type="project" value="UniProtKB-UniRule"/>
</dbReference>
<evidence type="ECO:0000256" key="1">
    <source>
        <dbReference type="ARBA" id="ARBA00002274"/>
    </source>
</evidence>
<evidence type="ECO:0000256" key="11">
    <source>
        <dbReference type="ARBA" id="ARBA00023098"/>
    </source>
</evidence>
<comment type="catalytic activity">
    <reaction evidence="13">
        <text>a lipid A disaccharide + ATP = a lipid IVA + ADP + H(+)</text>
        <dbReference type="Rhea" id="RHEA:67840"/>
        <dbReference type="ChEBI" id="CHEBI:15378"/>
        <dbReference type="ChEBI" id="CHEBI:30616"/>
        <dbReference type="ChEBI" id="CHEBI:176343"/>
        <dbReference type="ChEBI" id="CHEBI:176425"/>
        <dbReference type="ChEBI" id="CHEBI:456216"/>
        <dbReference type="EC" id="2.7.1.130"/>
    </reaction>
</comment>
<evidence type="ECO:0000313" key="14">
    <source>
        <dbReference type="EMBL" id="MBB4015232.1"/>
    </source>
</evidence>
<comment type="caution">
    <text evidence="14">The sequence shown here is derived from an EMBL/GenBank/DDBJ whole genome shotgun (WGS) entry which is preliminary data.</text>
</comment>
<evidence type="ECO:0000256" key="13">
    <source>
        <dbReference type="HAMAP-Rule" id="MF_00409"/>
    </source>
</evidence>
<dbReference type="AlphaFoldDB" id="A0A840BU84"/>
<keyword evidence="8 13" id="KW-0547">Nucleotide-binding</keyword>